<name>A0A1M7MHD5_9BACT</name>
<dbReference type="RefSeq" id="WP_073087327.1">
    <property type="nucleotide sequence ID" value="NZ_FRBL01000013.1"/>
</dbReference>
<proteinExistence type="predicted"/>
<dbReference type="Pfam" id="PF13715">
    <property type="entry name" value="CarbopepD_reg_2"/>
    <property type="match status" value="1"/>
</dbReference>
<dbReference type="STRING" id="1419482.SAMN05444266_11361"/>
<dbReference type="OrthoDB" id="1115630at2"/>
<reference evidence="1 2" key="1">
    <citation type="submission" date="2016-11" db="EMBL/GenBank/DDBJ databases">
        <authorList>
            <person name="Jaros S."/>
            <person name="Januszkiewicz K."/>
            <person name="Wedrychowicz H."/>
        </authorList>
    </citation>
    <scope>NUCLEOTIDE SEQUENCE [LARGE SCALE GENOMIC DNA]</scope>
    <source>
        <strain evidence="1 2">DSM 27406</strain>
    </source>
</reference>
<gene>
    <name evidence="1" type="ORF">SAMN05444266_11361</name>
</gene>
<evidence type="ECO:0000313" key="2">
    <source>
        <dbReference type="Proteomes" id="UP000184420"/>
    </source>
</evidence>
<evidence type="ECO:0000313" key="1">
    <source>
        <dbReference type="EMBL" id="SHM90247.1"/>
    </source>
</evidence>
<sequence length="217" mass="24812">MEQKRSYILSLLFIFLLSPVLLRAQITEFKDSIIQISGITMTADSLKAIPAVSIMVRGQYRGTISNKQGVFSIVVFKGDTLSFSAIGFKKQDYKVPANLPGNAYSLIQLMVEDTMYLPATIIRPYLTKEEFERAFATMDIPDDAYERARKNTEAHHLRALARITPVDGREATNMYMRRQAQSLYYAGQPPPQNIFNPLSWAQFIQAWKRGDFKRKED</sequence>
<keyword evidence="2" id="KW-1185">Reference proteome</keyword>
<dbReference type="InterPro" id="IPR008969">
    <property type="entry name" value="CarboxyPept-like_regulatory"/>
</dbReference>
<accession>A0A1M7MHD5</accession>
<organism evidence="1 2">
    <name type="scientific">Chitinophaga jiangningensis</name>
    <dbReference type="NCBI Taxonomy" id="1419482"/>
    <lineage>
        <taxon>Bacteria</taxon>
        <taxon>Pseudomonadati</taxon>
        <taxon>Bacteroidota</taxon>
        <taxon>Chitinophagia</taxon>
        <taxon>Chitinophagales</taxon>
        <taxon>Chitinophagaceae</taxon>
        <taxon>Chitinophaga</taxon>
    </lineage>
</organism>
<dbReference type="Proteomes" id="UP000184420">
    <property type="component" value="Unassembled WGS sequence"/>
</dbReference>
<dbReference type="SUPFAM" id="SSF49464">
    <property type="entry name" value="Carboxypeptidase regulatory domain-like"/>
    <property type="match status" value="1"/>
</dbReference>
<dbReference type="AlphaFoldDB" id="A0A1M7MHD5"/>
<protein>
    <submittedName>
        <fullName evidence="1">CarboxypepD_reg-like domain-containing protein</fullName>
    </submittedName>
</protein>
<dbReference type="EMBL" id="FRBL01000013">
    <property type="protein sequence ID" value="SHM90247.1"/>
    <property type="molecule type" value="Genomic_DNA"/>
</dbReference>